<dbReference type="PIRSF" id="PIRSF000478">
    <property type="entry name" value="TP_PyNP"/>
    <property type="match status" value="1"/>
</dbReference>
<evidence type="ECO:0000256" key="4">
    <source>
        <dbReference type="ARBA" id="ARBA00022676"/>
    </source>
</evidence>
<dbReference type="SUPFAM" id="SSF52418">
    <property type="entry name" value="Nucleoside phosphorylase/phosphoribosyltransferase catalytic domain"/>
    <property type="match status" value="1"/>
</dbReference>
<evidence type="ECO:0000256" key="5">
    <source>
        <dbReference type="ARBA" id="ARBA00022679"/>
    </source>
</evidence>
<name>A0A0G3BIH2_9BURK</name>
<dbReference type="STRING" id="413882.AAW51_2481"/>
<dbReference type="PROSITE" id="PS00647">
    <property type="entry name" value="THYMID_PHOSPHORYLASE"/>
    <property type="match status" value="1"/>
</dbReference>
<dbReference type="FunFam" id="3.40.1030.10:FF:000003">
    <property type="entry name" value="Pyrimidine-nucleoside phosphorylase"/>
    <property type="match status" value="1"/>
</dbReference>
<keyword evidence="5 7" id="KW-0808">Transferase</keyword>
<dbReference type="PANTHER" id="PTHR10515">
    <property type="entry name" value="THYMIDINE PHOSPHORYLASE"/>
    <property type="match status" value="1"/>
</dbReference>
<evidence type="ECO:0000256" key="1">
    <source>
        <dbReference type="ARBA" id="ARBA00006915"/>
    </source>
</evidence>
<dbReference type="EMBL" id="CP011371">
    <property type="protein sequence ID" value="AKJ29172.1"/>
    <property type="molecule type" value="Genomic_DNA"/>
</dbReference>
<dbReference type="SMART" id="SM00941">
    <property type="entry name" value="PYNP_C"/>
    <property type="match status" value="1"/>
</dbReference>
<evidence type="ECO:0000313" key="10">
    <source>
        <dbReference type="Proteomes" id="UP000035352"/>
    </source>
</evidence>
<dbReference type="NCBIfam" id="TIGR02644">
    <property type="entry name" value="Y_phosphoryl"/>
    <property type="match status" value="1"/>
</dbReference>
<dbReference type="GO" id="GO:0009032">
    <property type="term" value="F:thymidine phosphorylase activity"/>
    <property type="evidence" value="ECO:0007669"/>
    <property type="project" value="UniProtKB-UniRule"/>
</dbReference>
<dbReference type="Gene3D" id="3.40.1030.10">
    <property type="entry name" value="Nucleoside phosphorylase/phosphoribosyltransferase catalytic domain"/>
    <property type="match status" value="1"/>
</dbReference>
<dbReference type="AlphaFoldDB" id="A0A0G3BIH2"/>
<dbReference type="PATRIC" id="fig|413882.6.peg.2593"/>
<dbReference type="RefSeq" id="WP_238947844.1">
    <property type="nucleotide sequence ID" value="NZ_CP011371.1"/>
</dbReference>
<comment type="pathway">
    <text evidence="7">Pyrimidine metabolism; dTMP biosynthesis via salvage pathway; dTMP from thymine: step 1/2.</text>
</comment>
<evidence type="ECO:0000313" key="9">
    <source>
        <dbReference type="EMBL" id="AKJ29172.1"/>
    </source>
</evidence>
<dbReference type="InterPro" id="IPR017459">
    <property type="entry name" value="Glycosyl_Trfase_fam3_N_dom"/>
</dbReference>
<dbReference type="NCBIfam" id="TIGR02643">
    <property type="entry name" value="T_phosphoryl"/>
    <property type="match status" value="1"/>
</dbReference>
<proteinExistence type="inferred from homology"/>
<organism evidence="9 10">
    <name type="scientific">Caldimonas brevitalea</name>
    <dbReference type="NCBI Taxonomy" id="413882"/>
    <lineage>
        <taxon>Bacteria</taxon>
        <taxon>Pseudomonadati</taxon>
        <taxon>Pseudomonadota</taxon>
        <taxon>Betaproteobacteria</taxon>
        <taxon>Burkholderiales</taxon>
        <taxon>Sphaerotilaceae</taxon>
        <taxon>Caldimonas</taxon>
    </lineage>
</organism>
<comment type="function">
    <text evidence="7">The enzymes which catalyze the reversible phosphorolysis of pyrimidine nucleosides are involved in the degradation of these compounds and in their utilization as carbon and energy sources, or in the rescue of pyrimidine bases for nucleotide synthesis.</text>
</comment>
<dbReference type="SUPFAM" id="SSF54680">
    <property type="entry name" value="Pyrimidine nucleoside phosphorylase C-terminal domain"/>
    <property type="match status" value="1"/>
</dbReference>
<dbReference type="NCBIfam" id="NF004490">
    <property type="entry name" value="PRK05820.1"/>
    <property type="match status" value="1"/>
</dbReference>
<evidence type="ECO:0000256" key="3">
    <source>
        <dbReference type="ARBA" id="ARBA00011892"/>
    </source>
</evidence>
<dbReference type="Gene3D" id="1.20.970.10">
    <property type="entry name" value="Transferase, Pyrimidine Nucleoside Phosphorylase, Chain C"/>
    <property type="match status" value="1"/>
</dbReference>
<accession>A0A0G3BIH2</accession>
<dbReference type="Pfam" id="PF00591">
    <property type="entry name" value="Glycos_transf_3"/>
    <property type="match status" value="1"/>
</dbReference>
<dbReference type="InterPro" id="IPR036566">
    <property type="entry name" value="PYNP-like_C_sf"/>
</dbReference>
<keyword evidence="4 7" id="KW-0328">Glycosyltransferase</keyword>
<protein>
    <recommendedName>
        <fullName evidence="3 7">Thymidine phosphorylase</fullName>
        <ecNumber evidence="3 7">2.4.2.4</ecNumber>
    </recommendedName>
    <alternativeName>
        <fullName evidence="7">TdRPase</fullName>
    </alternativeName>
</protein>
<dbReference type="UniPathway" id="UPA00578">
    <property type="reaction ID" value="UER00638"/>
</dbReference>
<dbReference type="InterPro" id="IPR036320">
    <property type="entry name" value="Glycosyl_Trfase_fam3_N_dom_sf"/>
</dbReference>
<comment type="similarity">
    <text evidence="1 7">Belongs to the thymidine/pyrimidine-nucleoside phosphorylase family.</text>
</comment>
<dbReference type="InterPro" id="IPR000053">
    <property type="entry name" value="Thymidine/pyrmidine_PPase"/>
</dbReference>
<feature type="domain" description="Pyrimidine nucleoside phosphorylase C-terminal" evidence="8">
    <location>
        <begin position="356"/>
        <end position="430"/>
    </location>
</feature>
<dbReference type="Pfam" id="PF07831">
    <property type="entry name" value="PYNP_C"/>
    <property type="match status" value="1"/>
</dbReference>
<dbReference type="GO" id="GO:0006206">
    <property type="term" value="P:pyrimidine nucleobase metabolic process"/>
    <property type="evidence" value="ECO:0007669"/>
    <property type="project" value="InterPro"/>
</dbReference>
<dbReference type="HAMAP" id="MF_01628">
    <property type="entry name" value="Thymid_phosp"/>
    <property type="match status" value="1"/>
</dbReference>
<dbReference type="InterPro" id="IPR035902">
    <property type="entry name" value="Nuc_phospho_transferase"/>
</dbReference>
<dbReference type="Gene3D" id="3.90.1170.30">
    <property type="entry name" value="Pyrimidine nucleoside phosphorylase-like, C-terminal domain"/>
    <property type="match status" value="1"/>
</dbReference>
<evidence type="ECO:0000256" key="7">
    <source>
        <dbReference type="HAMAP-Rule" id="MF_01628"/>
    </source>
</evidence>
<evidence type="ECO:0000259" key="8">
    <source>
        <dbReference type="SMART" id="SM00941"/>
    </source>
</evidence>
<gene>
    <name evidence="7 9" type="primary">deoA</name>
    <name evidence="9" type="ORF">AAW51_2481</name>
</gene>
<dbReference type="Proteomes" id="UP000035352">
    <property type="component" value="Chromosome"/>
</dbReference>
<evidence type="ECO:0000256" key="2">
    <source>
        <dbReference type="ARBA" id="ARBA00011738"/>
    </source>
</evidence>
<dbReference type="InterPro" id="IPR013102">
    <property type="entry name" value="PYNP_C"/>
</dbReference>
<dbReference type="InterPro" id="IPR000312">
    <property type="entry name" value="Glycosyl_Trfase_fam3"/>
</dbReference>
<dbReference type="GO" id="GO:0005829">
    <property type="term" value="C:cytosol"/>
    <property type="evidence" value="ECO:0007669"/>
    <property type="project" value="TreeGrafter"/>
</dbReference>
<dbReference type="InterPro" id="IPR018090">
    <property type="entry name" value="Pyrmidine_PPas_bac/euk"/>
</dbReference>
<dbReference type="EC" id="2.4.2.4" evidence="3 7"/>
<dbReference type="Pfam" id="PF02885">
    <property type="entry name" value="Glycos_trans_3N"/>
    <property type="match status" value="1"/>
</dbReference>
<dbReference type="GO" id="GO:0004645">
    <property type="term" value="F:1,4-alpha-oligoglucan phosphorylase activity"/>
    <property type="evidence" value="ECO:0007669"/>
    <property type="project" value="InterPro"/>
</dbReference>
<dbReference type="InterPro" id="IPR017872">
    <property type="entry name" value="Pyrmidine_PPase_CS"/>
</dbReference>
<keyword evidence="10" id="KW-1185">Reference proteome</keyword>
<dbReference type="PANTHER" id="PTHR10515:SF0">
    <property type="entry name" value="THYMIDINE PHOSPHORYLASE"/>
    <property type="match status" value="1"/>
</dbReference>
<evidence type="ECO:0000256" key="6">
    <source>
        <dbReference type="ARBA" id="ARBA00048550"/>
    </source>
</evidence>
<dbReference type="InterPro" id="IPR013465">
    <property type="entry name" value="Thymidine_Pase"/>
</dbReference>
<comment type="catalytic activity">
    <reaction evidence="6 7">
        <text>thymidine + phosphate = 2-deoxy-alpha-D-ribose 1-phosphate + thymine</text>
        <dbReference type="Rhea" id="RHEA:16037"/>
        <dbReference type="ChEBI" id="CHEBI:17748"/>
        <dbReference type="ChEBI" id="CHEBI:17821"/>
        <dbReference type="ChEBI" id="CHEBI:43474"/>
        <dbReference type="ChEBI" id="CHEBI:57259"/>
        <dbReference type="EC" id="2.4.2.4"/>
    </reaction>
</comment>
<comment type="subunit">
    <text evidence="2 7">Homodimer.</text>
</comment>
<dbReference type="KEGG" id="pbh:AAW51_2481"/>
<sequence length="458" mass="47125">MAVAIPAPLPQETIRRKRDAETLTDAELAAFVAGLVDGGVSDAQAAAFAMAVCCRGMSRAECVALTRAMRDSGECLQWHPAEMSGPVVDKHSTGGVGDTVSLMLAPMLAACGAHVPMISGRGLGHTGGTLDKLEAIPGYRVQPGVDVFRRIVREVGVAIVGAGERLAPADRRLYAVRDVTATVESLHLITASILSKKLAAGLQSLVLDVKVGCGAFMPTRDAARELACSLVEVGQGAGLPTRALLTDMEQPLAPCAGNTLEVQLTLDYLSGRQRPQRLHEVVLALGATLLLQAGLAADAADACARLEQTLASGAAAERFARMVAALGGPASLFEQSAQHLAAAPVTRAVLRPGTARVTGIDTRALGWVVVGLGGGRRHASDRVDPAVGLSALAPLGVVIEADQPIAWVHARDAGAADAAAAAVQAAYRWGDAAQPVAVGPVVLDVVAASNRAEAHDDR</sequence>
<dbReference type="SUPFAM" id="SSF47648">
    <property type="entry name" value="Nucleoside phosphorylase/phosphoribosyltransferase N-terminal domain"/>
    <property type="match status" value="1"/>
</dbReference>
<dbReference type="GO" id="GO:0046104">
    <property type="term" value="P:thymidine metabolic process"/>
    <property type="evidence" value="ECO:0007669"/>
    <property type="project" value="UniProtKB-UniRule"/>
</dbReference>
<reference evidence="9 10" key="1">
    <citation type="submission" date="2015-05" db="EMBL/GenBank/DDBJ databases">
        <authorList>
            <person name="Tang B."/>
            <person name="Yu Y."/>
        </authorList>
    </citation>
    <scope>NUCLEOTIDE SEQUENCE [LARGE SCALE GENOMIC DNA]</scope>
    <source>
        <strain evidence="9 10">DSM 7029</strain>
    </source>
</reference>